<feature type="transmembrane region" description="Helical" evidence="12">
    <location>
        <begin position="315"/>
        <end position="336"/>
    </location>
</feature>
<gene>
    <name evidence="13" type="ORF">FGG08_003342</name>
</gene>
<proteinExistence type="inferred from homology"/>
<evidence type="ECO:0000256" key="12">
    <source>
        <dbReference type="RuleBase" id="RU363075"/>
    </source>
</evidence>
<evidence type="ECO:0000256" key="2">
    <source>
        <dbReference type="ARBA" id="ARBA00004687"/>
    </source>
</evidence>
<keyword evidence="8 12" id="KW-0256">Endoplasmic reticulum</keyword>
<dbReference type="InterPro" id="IPR005599">
    <property type="entry name" value="GPI_mannosylTrfase"/>
</dbReference>
<feature type="transmembrane region" description="Helical" evidence="12">
    <location>
        <begin position="292"/>
        <end position="309"/>
    </location>
</feature>
<keyword evidence="6" id="KW-0808">Transferase</keyword>
<feature type="transmembrane region" description="Helical" evidence="12">
    <location>
        <begin position="357"/>
        <end position="378"/>
    </location>
</feature>
<dbReference type="AlphaFoldDB" id="A0A9P8L4T8"/>
<dbReference type="Pfam" id="PF03901">
    <property type="entry name" value="Glyco_transf_22"/>
    <property type="match status" value="2"/>
</dbReference>
<comment type="function">
    <text evidence="11">Mannosyltransferase involved in glycosylphosphatidylinositol-anchor biosynthesis. Transfers the third mannose to Man2-GlcN-acyl-PI during GPI precursor assembly.</text>
</comment>
<dbReference type="GO" id="GO:0006506">
    <property type="term" value="P:GPI anchor biosynthetic process"/>
    <property type="evidence" value="ECO:0007669"/>
    <property type="project" value="UniProtKB-KW"/>
</dbReference>
<evidence type="ECO:0000256" key="10">
    <source>
        <dbReference type="ARBA" id="ARBA00023136"/>
    </source>
</evidence>
<keyword evidence="9 12" id="KW-1133">Transmembrane helix</keyword>
<dbReference type="EC" id="2.4.1.-" evidence="12"/>
<evidence type="ECO:0000256" key="6">
    <source>
        <dbReference type="ARBA" id="ARBA00022679"/>
    </source>
</evidence>
<evidence type="ECO:0000313" key="13">
    <source>
        <dbReference type="EMBL" id="KAH0542220.1"/>
    </source>
</evidence>
<evidence type="ECO:0000256" key="7">
    <source>
        <dbReference type="ARBA" id="ARBA00022692"/>
    </source>
</evidence>
<evidence type="ECO:0000256" key="11">
    <source>
        <dbReference type="ARBA" id="ARBA00024708"/>
    </source>
</evidence>
<protein>
    <recommendedName>
        <fullName evidence="12">Mannosyltransferase</fullName>
        <ecNumber evidence="12">2.4.1.-</ecNumber>
    </recommendedName>
</protein>
<evidence type="ECO:0000313" key="14">
    <source>
        <dbReference type="Proteomes" id="UP000698800"/>
    </source>
</evidence>
<dbReference type="EMBL" id="JAGHQL010000058">
    <property type="protein sequence ID" value="KAH0542220.1"/>
    <property type="molecule type" value="Genomic_DNA"/>
</dbReference>
<comment type="similarity">
    <text evidence="3">Belongs to the glycosyltransferase 22 family. PIGB subfamily.</text>
</comment>
<dbReference type="Proteomes" id="UP000698800">
    <property type="component" value="Unassembled WGS sequence"/>
</dbReference>
<comment type="caution">
    <text evidence="13">The sequence shown here is derived from an EMBL/GenBank/DDBJ whole genome shotgun (WGS) entry which is preliminary data.</text>
</comment>
<comment type="subcellular location">
    <subcellularLocation>
        <location evidence="1 12">Endoplasmic reticulum membrane</location>
        <topology evidence="1 12">Multi-pass membrane protein</topology>
    </subcellularLocation>
</comment>
<comment type="caution">
    <text evidence="12">Lacks conserved residue(s) required for the propagation of feature annotation.</text>
</comment>
<dbReference type="GO" id="GO:0000026">
    <property type="term" value="F:alpha-1,2-mannosyltransferase activity"/>
    <property type="evidence" value="ECO:0007669"/>
    <property type="project" value="TreeGrafter"/>
</dbReference>
<keyword evidence="10 12" id="KW-0472">Membrane</keyword>
<dbReference type="PANTHER" id="PTHR22760">
    <property type="entry name" value="GLYCOSYLTRANSFERASE"/>
    <property type="match status" value="1"/>
</dbReference>
<evidence type="ECO:0000256" key="3">
    <source>
        <dbReference type="ARBA" id="ARBA00006065"/>
    </source>
</evidence>
<organism evidence="13 14">
    <name type="scientific">Glutinoglossum americanum</name>
    <dbReference type="NCBI Taxonomy" id="1670608"/>
    <lineage>
        <taxon>Eukaryota</taxon>
        <taxon>Fungi</taxon>
        <taxon>Dikarya</taxon>
        <taxon>Ascomycota</taxon>
        <taxon>Pezizomycotina</taxon>
        <taxon>Geoglossomycetes</taxon>
        <taxon>Geoglossales</taxon>
        <taxon>Geoglossaceae</taxon>
        <taxon>Glutinoglossum</taxon>
    </lineage>
</organism>
<keyword evidence="14" id="KW-1185">Reference proteome</keyword>
<reference evidence="13" key="1">
    <citation type="submission" date="2021-03" db="EMBL/GenBank/DDBJ databases">
        <title>Comparative genomics and phylogenomic investigation of the class Geoglossomycetes provide insights into ecological specialization and systematics.</title>
        <authorList>
            <person name="Melie T."/>
            <person name="Pirro S."/>
            <person name="Miller A.N."/>
            <person name="Quandt A."/>
        </authorList>
    </citation>
    <scope>NUCLEOTIDE SEQUENCE</scope>
    <source>
        <strain evidence="13">GBOQ0MN5Z8</strain>
    </source>
</reference>
<evidence type="ECO:0000256" key="1">
    <source>
        <dbReference type="ARBA" id="ARBA00004477"/>
    </source>
</evidence>
<accession>A0A9P8L4T8</accession>
<name>A0A9P8L4T8_9PEZI</name>
<keyword evidence="4" id="KW-0337">GPI-anchor biosynthesis</keyword>
<evidence type="ECO:0000256" key="9">
    <source>
        <dbReference type="ARBA" id="ARBA00022989"/>
    </source>
</evidence>
<dbReference type="PANTHER" id="PTHR22760:SF4">
    <property type="entry name" value="GPI MANNOSYLTRANSFERASE 3"/>
    <property type="match status" value="1"/>
</dbReference>
<dbReference type="GO" id="GO:0005789">
    <property type="term" value="C:endoplasmic reticulum membrane"/>
    <property type="evidence" value="ECO:0007669"/>
    <property type="project" value="UniProtKB-SubCell"/>
</dbReference>
<evidence type="ECO:0000256" key="4">
    <source>
        <dbReference type="ARBA" id="ARBA00022502"/>
    </source>
</evidence>
<comment type="pathway">
    <text evidence="2">Glycolipid biosynthesis; glycosylphosphatidylinositol-anchor biosynthesis.</text>
</comment>
<evidence type="ECO:0000256" key="8">
    <source>
        <dbReference type="ARBA" id="ARBA00022824"/>
    </source>
</evidence>
<keyword evidence="5 12" id="KW-0328">Glycosyltransferase</keyword>
<feature type="transmembrane region" description="Helical" evidence="12">
    <location>
        <begin position="257"/>
        <end position="280"/>
    </location>
</feature>
<evidence type="ECO:0000256" key="5">
    <source>
        <dbReference type="ARBA" id="ARBA00022676"/>
    </source>
</evidence>
<keyword evidence="7 12" id="KW-0812">Transmembrane</keyword>
<sequence>MTPPPQSYNGVALRGQQRVGHPAETFSSRNILLFIVAFRILNSLSLQTFFQPDEYFQSLEPAWQMAFGKDSGAWITWEWEHQLRSSIHPTIFAGVYYISSTLADLLKVSYHTRVELLLAAPKVTQAAITALGDYYTWKLGERVFEPGSRAAWATWFCSTRTLSNCLEVTLTIIALSLWPWHWSLAATQRDERDEAGLRVPRGGSVAESADELTRGLILALSVLTDRLYYQTWTFPPFRFLYFNIAQSLSIFYGRNDWHYYFSQGLPLLLTTALPFGLLGIWRTLHGGHFIRLQLAVTVLFVTFTLSLISHKEVRFIYPILPALHILTAEALVSTIYPFQHVSTSSLHSHRAPRITQLWKSLLSILLAVNILIALYTTLIHQSGVISVLTYLRKEHGSRNTTTTIGFLMPCHSTPWRSHLIHPSMHAWALTCEPPVNLAPAARAAYLDEADIFYADPDSFLRTRFAPPPPLGEKVRTSAEKKQWPDYIVFFEQLQPVMVGVLRGSGYAECWRGFNSHWHDDWRRKGDVVVWCLREL</sequence>
<dbReference type="OrthoDB" id="416834at2759"/>